<sequence length="229" mass="26541">MNRNLLSLLFFIISLSAFSQNYQVIYKTEVNIDNLKNIKDPIIKNNVESKLKAKQSHRFQLLVAGDKAVYSFYEQMLPEGIQLPKVERFYYKGNQVVAEREGVFVKYDLNHHQWTITDDSVTINGYVCYRAFTKRPHLIEALGDEEQEMEAWFCPDFPVKYGPEDFFGLPGLVLVARTKGATSSLVVEKIIPLKSAPQLKFPKIDKTFTPEEYKVFVNKEVNEFLEKLK</sequence>
<dbReference type="RefSeq" id="WP_082024922.1">
    <property type="nucleotide sequence ID" value="NZ_CDOI01000001.1"/>
</dbReference>
<dbReference type="NCBIfam" id="TIGR01200">
    <property type="entry name" value="GLPGLI"/>
    <property type="match status" value="1"/>
</dbReference>
<gene>
    <name evidence="2" type="ORF">CCAND38_10098</name>
</gene>
<dbReference type="AlphaFoldDB" id="A0A0B7HXB8"/>
<evidence type="ECO:0000256" key="1">
    <source>
        <dbReference type="SAM" id="SignalP"/>
    </source>
</evidence>
<reference evidence="2 3" key="1">
    <citation type="submission" date="2015-01" db="EMBL/GenBank/DDBJ databases">
        <authorList>
            <person name="Xiang T."/>
            <person name="Song Y."/>
            <person name="Huang L."/>
            <person name="Wang B."/>
            <person name="Wu P."/>
        </authorList>
    </citation>
    <scope>NUCLEOTIDE SEQUENCE [LARGE SCALE GENOMIC DNA]</scope>
    <source>
        <strain evidence="2 3">CcD38</strain>
    </source>
</reference>
<keyword evidence="1" id="KW-0732">Signal</keyword>
<proteinExistence type="predicted"/>
<protein>
    <recommendedName>
        <fullName evidence="4">GLPGLI family protein</fullName>
    </recommendedName>
</protein>
<evidence type="ECO:0000313" key="2">
    <source>
        <dbReference type="EMBL" id="CEN43199.1"/>
    </source>
</evidence>
<evidence type="ECO:0000313" key="3">
    <source>
        <dbReference type="Proteomes" id="UP000045051"/>
    </source>
</evidence>
<dbReference type="EMBL" id="CDOI01000001">
    <property type="protein sequence ID" value="CEN43199.1"/>
    <property type="molecule type" value="Genomic_DNA"/>
</dbReference>
<dbReference type="Pfam" id="PF09697">
    <property type="entry name" value="Porph_ging"/>
    <property type="match status" value="1"/>
</dbReference>
<evidence type="ECO:0008006" key="4">
    <source>
        <dbReference type="Google" id="ProtNLM"/>
    </source>
</evidence>
<keyword evidence="3" id="KW-1185">Reference proteome</keyword>
<feature type="chain" id="PRO_5002116306" description="GLPGLI family protein" evidence="1">
    <location>
        <begin position="20"/>
        <end position="229"/>
    </location>
</feature>
<organism evidence="2 3">
    <name type="scientific">Capnocytophaga canis</name>
    <dbReference type="NCBI Taxonomy" id="1848903"/>
    <lineage>
        <taxon>Bacteria</taxon>
        <taxon>Pseudomonadati</taxon>
        <taxon>Bacteroidota</taxon>
        <taxon>Flavobacteriia</taxon>
        <taxon>Flavobacteriales</taxon>
        <taxon>Flavobacteriaceae</taxon>
        <taxon>Capnocytophaga</taxon>
    </lineage>
</organism>
<dbReference type="Proteomes" id="UP000045051">
    <property type="component" value="Unassembled WGS sequence"/>
</dbReference>
<feature type="signal peptide" evidence="1">
    <location>
        <begin position="1"/>
        <end position="19"/>
    </location>
</feature>
<accession>A0A0B7HXB8</accession>
<name>A0A0B7HXB8_9FLAO</name>
<dbReference type="InterPro" id="IPR005901">
    <property type="entry name" value="GLPGLI"/>
</dbReference>